<dbReference type="AlphaFoldDB" id="A0AAW1A1Q6"/>
<protein>
    <submittedName>
        <fullName evidence="1">Uncharacterized protein</fullName>
    </submittedName>
</protein>
<comment type="caution">
    <text evidence="1">The sequence shown here is derived from an EMBL/GenBank/DDBJ whole genome shotgun (WGS) entry which is preliminary data.</text>
</comment>
<evidence type="ECO:0000313" key="1">
    <source>
        <dbReference type="EMBL" id="KAK9302818.1"/>
    </source>
</evidence>
<gene>
    <name evidence="1" type="ORF">QLX08_005307</name>
</gene>
<organism evidence="1 2">
    <name type="scientific">Tetragonisca angustula</name>
    <dbReference type="NCBI Taxonomy" id="166442"/>
    <lineage>
        <taxon>Eukaryota</taxon>
        <taxon>Metazoa</taxon>
        <taxon>Ecdysozoa</taxon>
        <taxon>Arthropoda</taxon>
        <taxon>Hexapoda</taxon>
        <taxon>Insecta</taxon>
        <taxon>Pterygota</taxon>
        <taxon>Neoptera</taxon>
        <taxon>Endopterygota</taxon>
        <taxon>Hymenoptera</taxon>
        <taxon>Apocrita</taxon>
        <taxon>Aculeata</taxon>
        <taxon>Apoidea</taxon>
        <taxon>Anthophila</taxon>
        <taxon>Apidae</taxon>
        <taxon>Tetragonisca</taxon>
    </lineage>
</organism>
<evidence type="ECO:0000313" key="2">
    <source>
        <dbReference type="Proteomes" id="UP001432146"/>
    </source>
</evidence>
<accession>A0AAW1A1Q6</accession>
<sequence length="71" mass="8010">METETGKGKSNDREKSSDDYCFYAIHSEEISEEACLKTNAINKNKSWITDSMATSHMASSKDFFNHLNLGN</sequence>
<reference evidence="1 2" key="1">
    <citation type="submission" date="2024-05" db="EMBL/GenBank/DDBJ databases">
        <title>The nuclear and mitochondrial genome assemblies of Tetragonisca angustula (Apidae: Meliponini), a tiny yet remarkable pollinator in the Neotropics.</title>
        <authorList>
            <person name="Ferrari R."/>
            <person name="Ricardo P.C."/>
            <person name="Dias F.C."/>
            <person name="Araujo N.S."/>
            <person name="Soares D.O."/>
            <person name="Zhou Q.-S."/>
            <person name="Zhu C.-D."/>
            <person name="Coutinho L."/>
            <person name="Airas M.C."/>
            <person name="Batista T.M."/>
        </authorList>
    </citation>
    <scope>NUCLEOTIDE SEQUENCE [LARGE SCALE GENOMIC DNA]</scope>
    <source>
        <strain evidence="1">ASF017062</strain>
        <tissue evidence="1">Abdomen</tissue>
    </source>
</reference>
<proteinExistence type="predicted"/>
<keyword evidence="2" id="KW-1185">Reference proteome</keyword>
<dbReference type="EMBL" id="JAWNGG020000089">
    <property type="protein sequence ID" value="KAK9302818.1"/>
    <property type="molecule type" value="Genomic_DNA"/>
</dbReference>
<name>A0AAW1A1Q6_9HYME</name>
<dbReference type="Proteomes" id="UP001432146">
    <property type="component" value="Unassembled WGS sequence"/>
</dbReference>